<dbReference type="EMBL" id="JADEWZ010000004">
    <property type="protein sequence ID" value="MBE9115025.1"/>
    <property type="molecule type" value="Genomic_DNA"/>
</dbReference>
<proteinExistence type="predicted"/>
<dbReference type="Proteomes" id="UP000654482">
    <property type="component" value="Unassembled WGS sequence"/>
</dbReference>
<evidence type="ECO:0000259" key="2">
    <source>
        <dbReference type="Pfam" id="PF12770"/>
    </source>
</evidence>
<evidence type="ECO:0000313" key="3">
    <source>
        <dbReference type="EMBL" id="MBE9115025.1"/>
    </source>
</evidence>
<accession>A0A8J7DUX7</accession>
<feature type="domain" description="CHAT" evidence="2">
    <location>
        <begin position="215"/>
        <end position="506"/>
    </location>
</feature>
<protein>
    <submittedName>
        <fullName evidence="3">CHAT domain-containing protein</fullName>
    </submittedName>
</protein>
<sequence>METITPTNSGMGNMTLNDQANNLSQNSPNNNNNPGQQGNNNNPNAAGGGRLEPSNSGPGRDRGNNNRGSSREGSRQPRQAGRGQNAGGGRLDSQGNFSNFAGRLDGHLSRSFGNHLGIPEPPPVTLSETQETLGNIVTLTGAQPALIYVSFVQADLPESSAESQLARDRLDISLVTSSGQVFHHRVDVSQEEVLNVAKRLRATITNARNPRGYLAPAQQMYQWLIAPLEADLKENNINNLVFILDAGLRSIPLAALHDGEQFVVENYSVGLMPSLALTDTRYVDLKNLSVLAMGASTFKTLNPLPAVPQELSLIANRLWQGRILLNEDFTLNNLQTSRTQTPYGILHFATHAEFKKGALKNSYIQLGDTQLTLDRLRSLNLNNPPVELLVLSACQTALGDPEAELGFAGLAVLAGVKTALGSLWYVSDSGTLGLMTTFYEELKDAPIKAEALRQAQVSMLRGEVRFEGGQLVTPHGTFPLSPELGEVENTELRHPYYWSAFTMVGSPW</sequence>
<feature type="compositionally biased region" description="Low complexity" evidence="1">
    <location>
        <begin position="20"/>
        <end position="45"/>
    </location>
</feature>
<feature type="compositionally biased region" description="Polar residues" evidence="1">
    <location>
        <begin position="1"/>
        <end position="19"/>
    </location>
</feature>
<gene>
    <name evidence="3" type="ORF">IQ249_03840</name>
</gene>
<organism evidence="3 4">
    <name type="scientific">Lusitaniella coriacea LEGE 07157</name>
    <dbReference type="NCBI Taxonomy" id="945747"/>
    <lineage>
        <taxon>Bacteria</taxon>
        <taxon>Bacillati</taxon>
        <taxon>Cyanobacteriota</taxon>
        <taxon>Cyanophyceae</taxon>
        <taxon>Spirulinales</taxon>
        <taxon>Lusitaniellaceae</taxon>
        <taxon>Lusitaniella</taxon>
    </lineage>
</organism>
<dbReference type="InterPro" id="IPR024983">
    <property type="entry name" value="CHAT_dom"/>
</dbReference>
<keyword evidence="4" id="KW-1185">Reference proteome</keyword>
<comment type="caution">
    <text evidence="3">The sequence shown here is derived from an EMBL/GenBank/DDBJ whole genome shotgun (WGS) entry which is preliminary data.</text>
</comment>
<evidence type="ECO:0000256" key="1">
    <source>
        <dbReference type="SAM" id="MobiDB-lite"/>
    </source>
</evidence>
<dbReference type="AlphaFoldDB" id="A0A8J7DUX7"/>
<evidence type="ECO:0000313" key="4">
    <source>
        <dbReference type="Proteomes" id="UP000654482"/>
    </source>
</evidence>
<reference evidence="3" key="1">
    <citation type="submission" date="2020-10" db="EMBL/GenBank/DDBJ databases">
        <authorList>
            <person name="Castelo-Branco R."/>
            <person name="Eusebio N."/>
            <person name="Adriana R."/>
            <person name="Vieira A."/>
            <person name="Brugerolle De Fraissinette N."/>
            <person name="Rezende De Castro R."/>
            <person name="Schneider M.P."/>
            <person name="Vasconcelos V."/>
            <person name="Leao P.N."/>
        </authorList>
    </citation>
    <scope>NUCLEOTIDE SEQUENCE</scope>
    <source>
        <strain evidence="3">LEGE 07157</strain>
    </source>
</reference>
<feature type="region of interest" description="Disordered" evidence="1">
    <location>
        <begin position="1"/>
        <end position="102"/>
    </location>
</feature>
<dbReference type="Pfam" id="PF12770">
    <property type="entry name" value="CHAT"/>
    <property type="match status" value="1"/>
</dbReference>
<feature type="compositionally biased region" description="Basic and acidic residues" evidence="1">
    <location>
        <begin position="59"/>
        <end position="75"/>
    </location>
</feature>
<name>A0A8J7DUX7_9CYAN</name>